<keyword evidence="2" id="KW-1003">Cell membrane</keyword>
<dbReference type="RefSeq" id="WP_191206674.1">
    <property type="nucleotide sequence ID" value="NZ_JACXZA010000009.1"/>
</dbReference>
<keyword evidence="4 6" id="KW-1133">Transmembrane helix</keyword>
<evidence type="ECO:0000256" key="1">
    <source>
        <dbReference type="ARBA" id="ARBA00004651"/>
    </source>
</evidence>
<evidence type="ECO:0000259" key="7">
    <source>
        <dbReference type="Pfam" id="PF12698"/>
    </source>
</evidence>
<evidence type="ECO:0000256" key="2">
    <source>
        <dbReference type="ARBA" id="ARBA00022475"/>
    </source>
</evidence>
<evidence type="ECO:0000313" key="8">
    <source>
        <dbReference type="EMBL" id="MBD3922365.1"/>
    </source>
</evidence>
<feature type="transmembrane region" description="Helical" evidence="6">
    <location>
        <begin position="20"/>
        <end position="42"/>
    </location>
</feature>
<feature type="transmembrane region" description="Helical" evidence="6">
    <location>
        <begin position="301"/>
        <end position="321"/>
    </location>
</feature>
<dbReference type="PANTHER" id="PTHR30294">
    <property type="entry name" value="MEMBRANE COMPONENT OF ABC TRANSPORTER YHHJ-RELATED"/>
    <property type="match status" value="1"/>
</dbReference>
<comment type="subcellular location">
    <subcellularLocation>
        <location evidence="1">Cell membrane</location>
        <topology evidence="1">Multi-pass membrane protein</topology>
    </subcellularLocation>
</comment>
<keyword evidence="3 6" id="KW-0812">Transmembrane</keyword>
<dbReference type="PANTHER" id="PTHR30294:SF29">
    <property type="entry name" value="MULTIDRUG ABC TRANSPORTER PERMEASE YBHS-RELATED"/>
    <property type="match status" value="1"/>
</dbReference>
<evidence type="ECO:0000313" key="9">
    <source>
        <dbReference type="Proteomes" id="UP000609346"/>
    </source>
</evidence>
<proteinExistence type="predicted"/>
<dbReference type="InterPro" id="IPR013525">
    <property type="entry name" value="ABC2_TM"/>
</dbReference>
<accession>A0ABR8N5A5</accession>
<dbReference type="Proteomes" id="UP000609346">
    <property type="component" value="Unassembled WGS sequence"/>
</dbReference>
<feature type="transmembrane region" description="Helical" evidence="6">
    <location>
        <begin position="333"/>
        <end position="354"/>
    </location>
</feature>
<evidence type="ECO:0000256" key="4">
    <source>
        <dbReference type="ARBA" id="ARBA00022989"/>
    </source>
</evidence>
<feature type="transmembrane region" description="Helical" evidence="6">
    <location>
        <begin position="256"/>
        <end position="280"/>
    </location>
</feature>
<sequence>MSKFWTVVGFTIRNKVKAKSYVISTLILVAIISVVVNLPYIIDKFSSDTPDKIGYLTASMEDATKSSVTPSVVGDQMREFFSKQEHPDYEFVPIENQNSAEANEKKLLDALSNGDIDAYATFEENGTSFPIMVLHADKVYSETSKANMQAALQSIKTQFALQGLGLTDEQQTALFSQAVVDSVKVDVSNGEAVADDTKEKAGALYGVVYLILFLLFMTIMGTGQLIATEITAEKSSRVMEVLITSVSPLTQMFGKIFGMFIVGLGQTALLVAAAAINLALPHNETALKDIGININDVPVDVFIYALAFYLIGYFLFATLYAGVGSLVSRTEDLGQAVMPLMFLSLGGFYIGMFGLNAPDTAFVKVASFIPFFTPYAMFMRIGMTEVPGWEIAVSLGILVLATFVCGWLSAKIYRTGVLMYGKRPTIKELRKAMKAYKL</sequence>
<comment type="caution">
    <text evidence="8">The sequence shown here is derived from an EMBL/GenBank/DDBJ whole genome shotgun (WGS) entry which is preliminary data.</text>
</comment>
<feature type="transmembrane region" description="Helical" evidence="6">
    <location>
        <begin position="391"/>
        <end position="413"/>
    </location>
</feature>
<organism evidence="8 9">
    <name type="scientific">Paenibacillus terricola</name>
    <dbReference type="NCBI Taxonomy" id="2763503"/>
    <lineage>
        <taxon>Bacteria</taxon>
        <taxon>Bacillati</taxon>
        <taxon>Bacillota</taxon>
        <taxon>Bacilli</taxon>
        <taxon>Bacillales</taxon>
        <taxon>Paenibacillaceae</taxon>
        <taxon>Paenibacillus</taxon>
    </lineage>
</organism>
<feature type="domain" description="ABC-2 type transporter transmembrane" evidence="7">
    <location>
        <begin position="19"/>
        <end position="410"/>
    </location>
</feature>
<keyword evidence="9" id="KW-1185">Reference proteome</keyword>
<reference evidence="8 9" key="1">
    <citation type="submission" date="2020-09" db="EMBL/GenBank/DDBJ databases">
        <title>Paenibacillus sp. strain PR3 16S rRNA gene Genome sequencing and assembly.</title>
        <authorList>
            <person name="Kim J."/>
        </authorList>
    </citation>
    <scope>NUCLEOTIDE SEQUENCE [LARGE SCALE GENOMIC DNA]</scope>
    <source>
        <strain evidence="8 9">PR3</strain>
    </source>
</reference>
<gene>
    <name evidence="8" type="ORF">H8B09_26670</name>
</gene>
<evidence type="ECO:0000256" key="5">
    <source>
        <dbReference type="ARBA" id="ARBA00023136"/>
    </source>
</evidence>
<evidence type="ECO:0000256" key="6">
    <source>
        <dbReference type="SAM" id="Phobius"/>
    </source>
</evidence>
<dbReference type="InterPro" id="IPR051449">
    <property type="entry name" value="ABC-2_transporter_component"/>
</dbReference>
<evidence type="ECO:0000256" key="3">
    <source>
        <dbReference type="ARBA" id="ARBA00022692"/>
    </source>
</evidence>
<name>A0ABR8N5A5_9BACL</name>
<dbReference type="Pfam" id="PF12698">
    <property type="entry name" value="ABC2_membrane_3"/>
    <property type="match status" value="1"/>
</dbReference>
<feature type="transmembrane region" description="Helical" evidence="6">
    <location>
        <begin position="207"/>
        <end position="227"/>
    </location>
</feature>
<protein>
    <submittedName>
        <fullName evidence="8">ABC transporter permease</fullName>
    </submittedName>
</protein>
<dbReference type="EMBL" id="JACXZA010000009">
    <property type="protein sequence ID" value="MBD3922365.1"/>
    <property type="molecule type" value="Genomic_DNA"/>
</dbReference>
<keyword evidence="5 6" id="KW-0472">Membrane</keyword>
<feature type="transmembrane region" description="Helical" evidence="6">
    <location>
        <begin position="361"/>
        <end position="379"/>
    </location>
</feature>